<name>A0ABT1Y5P7_9FIRM</name>
<protein>
    <submittedName>
        <fullName evidence="2">Glycosyltransferase</fullName>
    </submittedName>
</protein>
<reference evidence="2 3" key="1">
    <citation type="submission" date="2022-08" db="EMBL/GenBank/DDBJ databases">
        <title>Proteogenomics of the novel Dehalobacterium formicoaceticum strain EZ94 highlights a key role of methyltransferases during anaerobic dichloromethane degradation.</title>
        <authorList>
            <person name="Wasmund K."/>
        </authorList>
    </citation>
    <scope>NUCLEOTIDE SEQUENCE [LARGE SCALE GENOMIC DNA]</scope>
    <source>
        <strain evidence="2 3">EZ94</strain>
    </source>
</reference>
<dbReference type="Proteomes" id="UP001524944">
    <property type="component" value="Unassembled WGS sequence"/>
</dbReference>
<keyword evidence="3" id="KW-1185">Reference proteome</keyword>
<gene>
    <name evidence="2" type="ORF">NVS47_11880</name>
</gene>
<dbReference type="Gene3D" id="3.40.50.2000">
    <property type="entry name" value="Glycogen Phosphorylase B"/>
    <property type="match status" value="1"/>
</dbReference>
<dbReference type="SUPFAM" id="SSF53756">
    <property type="entry name" value="UDP-Glycosyltransferase/glycogen phosphorylase"/>
    <property type="match status" value="1"/>
</dbReference>
<dbReference type="Pfam" id="PF13524">
    <property type="entry name" value="Glyco_trans_1_2"/>
    <property type="match status" value="1"/>
</dbReference>
<dbReference type="RefSeq" id="WP_257913682.1">
    <property type="nucleotide sequence ID" value="NZ_JANPWE010000005.1"/>
</dbReference>
<evidence type="ECO:0000259" key="1">
    <source>
        <dbReference type="Pfam" id="PF13524"/>
    </source>
</evidence>
<dbReference type="EMBL" id="JANPWE010000005">
    <property type="protein sequence ID" value="MCR6546201.1"/>
    <property type="molecule type" value="Genomic_DNA"/>
</dbReference>
<evidence type="ECO:0000313" key="2">
    <source>
        <dbReference type="EMBL" id="MCR6546201.1"/>
    </source>
</evidence>
<accession>A0ABT1Y5P7</accession>
<organism evidence="2 3">
    <name type="scientific">Dehalobacterium formicoaceticum</name>
    <dbReference type="NCBI Taxonomy" id="51515"/>
    <lineage>
        <taxon>Bacteria</taxon>
        <taxon>Bacillati</taxon>
        <taxon>Bacillota</taxon>
        <taxon>Clostridia</taxon>
        <taxon>Eubacteriales</taxon>
        <taxon>Peptococcaceae</taxon>
        <taxon>Dehalobacterium</taxon>
    </lineage>
</organism>
<sequence>MKLLVLTRSPWDDTNSLGNTMTNFWAGWNSEDISNIYCRAAKPNNNVCQRYYSITEKELLRSIFKPSYLPGKTFIWNEYKENTNFEDKEAKYEEKLYSFFRKNSFVIAQWGQEFLWKIGKWNNSNLDQFLFNFKPDIIFASCFATSYPHKLLWYIKEKTNAKVVLFHADDYLTVDGLGGSTFAWVNRKIRAKRVTQSAKEADMNYCISHKQQEEYSLKLKKEMKLLYKGADFSKKSIYKRDNSGELIRIVYVGSILCGRWKTLGMLARQIKQINAIKPIFELLIYSQYQPSHEAVESMAIDGASHFMGKVPATQVPQVLNDADIVLHVESFDIKERLATRLSFSTKIVDCFHSGRCVFAIGWKEAASIDYLIKNDAALVATDEKSIVIQLDRIINNQDLIEEYAQKAWECGIRNHQIDKIQKGLYEDLVKLVKYN</sequence>
<dbReference type="InterPro" id="IPR055259">
    <property type="entry name" value="YkvP/CgeB_Glyco_trans-like"/>
</dbReference>
<comment type="caution">
    <text evidence="2">The sequence shown here is derived from an EMBL/GenBank/DDBJ whole genome shotgun (WGS) entry which is preliminary data.</text>
</comment>
<evidence type="ECO:0000313" key="3">
    <source>
        <dbReference type="Proteomes" id="UP001524944"/>
    </source>
</evidence>
<proteinExistence type="predicted"/>
<feature type="domain" description="Spore protein YkvP/CgeB glycosyl transferase-like" evidence="1">
    <location>
        <begin position="304"/>
        <end position="418"/>
    </location>
</feature>